<dbReference type="Proteomes" id="UP000076408">
    <property type="component" value="Unassembled WGS sequence"/>
</dbReference>
<evidence type="ECO:0000313" key="1">
    <source>
        <dbReference type="EnsemblMetazoa" id="ASTEI02345-PA"/>
    </source>
</evidence>
<reference evidence="2" key="1">
    <citation type="journal article" date="2014" name="Genome Biol.">
        <title>Genome analysis of a major urban malaria vector mosquito, Anopheles stephensi.</title>
        <authorList>
            <person name="Jiang X."/>
            <person name="Peery A."/>
            <person name="Hall A.B."/>
            <person name="Sharma A."/>
            <person name="Chen X.G."/>
            <person name="Waterhouse R.M."/>
            <person name="Komissarov A."/>
            <person name="Riehle M.M."/>
            <person name="Shouche Y."/>
            <person name="Sharakhova M.V."/>
            <person name="Lawson D."/>
            <person name="Pakpour N."/>
            <person name="Arensburger P."/>
            <person name="Davidson V.L."/>
            <person name="Eiglmeier K."/>
            <person name="Emrich S."/>
            <person name="George P."/>
            <person name="Kennedy R.C."/>
            <person name="Mane S.P."/>
            <person name="Maslen G."/>
            <person name="Oringanje C."/>
            <person name="Qi Y."/>
            <person name="Settlage R."/>
            <person name="Tojo M."/>
            <person name="Tubio J.M."/>
            <person name="Unger M.F."/>
            <person name="Wang B."/>
            <person name="Vernick K.D."/>
            <person name="Ribeiro J.M."/>
            <person name="James A.A."/>
            <person name="Michel K."/>
            <person name="Riehle M.A."/>
            <person name="Luckhart S."/>
            <person name="Sharakhov I.V."/>
            <person name="Tu Z."/>
        </authorList>
    </citation>
    <scope>NUCLEOTIDE SEQUENCE [LARGE SCALE GENOMIC DNA]</scope>
    <source>
        <strain evidence="2">Indian</strain>
    </source>
</reference>
<dbReference type="STRING" id="30069.A0A182Y1K9"/>
<evidence type="ECO:0000313" key="2">
    <source>
        <dbReference type="Proteomes" id="UP000076408"/>
    </source>
</evidence>
<accession>A0A182Y1K9</accession>
<dbReference type="VEuPathDB" id="VectorBase:ASTE004608"/>
<organism evidence="1 2">
    <name type="scientific">Anopheles stephensi</name>
    <name type="common">Indo-Pakistan malaria mosquito</name>
    <dbReference type="NCBI Taxonomy" id="30069"/>
    <lineage>
        <taxon>Eukaryota</taxon>
        <taxon>Metazoa</taxon>
        <taxon>Ecdysozoa</taxon>
        <taxon>Arthropoda</taxon>
        <taxon>Hexapoda</taxon>
        <taxon>Insecta</taxon>
        <taxon>Pterygota</taxon>
        <taxon>Neoptera</taxon>
        <taxon>Endopterygota</taxon>
        <taxon>Diptera</taxon>
        <taxon>Nematocera</taxon>
        <taxon>Culicoidea</taxon>
        <taxon>Culicidae</taxon>
        <taxon>Anophelinae</taxon>
        <taxon>Anopheles</taxon>
    </lineage>
</organism>
<name>A0A182Y1K9_ANOST</name>
<dbReference type="VEuPathDB" id="VectorBase:ASTEI20_032056"/>
<protein>
    <submittedName>
        <fullName evidence="1">Uncharacterized protein</fullName>
    </submittedName>
</protein>
<dbReference type="EnsemblMetazoa" id="ASTEI02345-RA">
    <property type="protein sequence ID" value="ASTEI02345-PA"/>
    <property type="gene ID" value="ASTEI02345"/>
</dbReference>
<reference evidence="1" key="2">
    <citation type="submission" date="2020-05" db="UniProtKB">
        <authorList>
            <consortium name="EnsemblMetazoa"/>
        </authorList>
    </citation>
    <scope>IDENTIFICATION</scope>
    <source>
        <strain evidence="1">Indian</strain>
    </source>
</reference>
<sequence length="195" mass="22939">MVSNHLFYVSRADIFSVYPEILREILVLEELLFRTKSITAFGHTITASDRVPLQLPSEFEWQLKQYFRLLEQQKKINAATEQGIQLKSSLEKVDHTYWEVKAKSIDEVVSPMTSPASGDSSTPSFRRRRRLCILDNPIDFCDIAAYNQWRLEDIVRAGKLLHKPPLPVQFDDEYEMRKVYSMIYDVYRCRYLSYS</sequence>
<dbReference type="VEuPathDB" id="VectorBase:ASTEI02345"/>
<keyword evidence="2" id="KW-1185">Reference proteome</keyword>
<dbReference type="AlphaFoldDB" id="A0A182Y1K9"/>
<proteinExistence type="predicted"/>